<accession>F8AMZ8</accession>
<evidence type="ECO:0000313" key="2">
    <source>
        <dbReference type="EMBL" id="AEH06121.1"/>
    </source>
</evidence>
<gene>
    <name evidence="2" type="ordered locus">Metok_0125</name>
</gene>
<dbReference type="KEGG" id="mok:Metok_0125"/>
<protein>
    <recommendedName>
        <fullName evidence="1">UPF0280 protein Metok_0125</fullName>
    </recommendedName>
</protein>
<organism evidence="2 3">
    <name type="scientific">Methanothermococcus okinawensis (strain DSM 14208 / JCM 11175 / IH1)</name>
    <dbReference type="NCBI Taxonomy" id="647113"/>
    <lineage>
        <taxon>Archaea</taxon>
        <taxon>Methanobacteriati</taxon>
        <taxon>Methanobacteriota</taxon>
        <taxon>Methanomada group</taxon>
        <taxon>Methanococci</taxon>
        <taxon>Methanococcales</taxon>
        <taxon>Methanococcaceae</taxon>
        <taxon>Methanothermococcus</taxon>
    </lineage>
</organism>
<dbReference type="InterPro" id="IPR003374">
    <property type="entry name" value="ApbE-like_sf"/>
</dbReference>
<proteinExistence type="inferred from homology"/>
<dbReference type="eggNOG" id="arCOG04376">
    <property type="taxonomic scope" value="Archaea"/>
</dbReference>
<dbReference type="HAMAP" id="MF_01079">
    <property type="entry name" value="UPF0280"/>
    <property type="match status" value="1"/>
</dbReference>
<dbReference type="AlphaFoldDB" id="F8AMZ8"/>
<reference evidence="2" key="1">
    <citation type="submission" date="2011-05" db="EMBL/GenBank/DDBJ databases">
        <title>Complete sequence of chromosome of Methanothermococcus okinawensis IH1.</title>
        <authorList>
            <consortium name="US DOE Joint Genome Institute"/>
            <person name="Lucas S."/>
            <person name="Han J."/>
            <person name="Lapidus A."/>
            <person name="Cheng J.-F."/>
            <person name="Goodwin L."/>
            <person name="Pitluck S."/>
            <person name="Peters L."/>
            <person name="Mikhailova N."/>
            <person name="Held B."/>
            <person name="Han C."/>
            <person name="Tapia R."/>
            <person name="Land M."/>
            <person name="Hauser L."/>
            <person name="Kyrpides N."/>
            <person name="Ivanova N."/>
            <person name="Pagani I."/>
            <person name="Sieprawska-Lupa M."/>
            <person name="Takai K."/>
            <person name="Miyazaki J."/>
            <person name="Whitman W."/>
            <person name="Woyke T."/>
        </authorList>
    </citation>
    <scope>NUCLEOTIDE SEQUENCE</scope>
    <source>
        <strain evidence="2">IH1</strain>
    </source>
</reference>
<dbReference type="HOGENOM" id="CLU_074757_0_0_2"/>
<dbReference type="OrthoDB" id="50299at2157"/>
<keyword evidence="3" id="KW-1185">Reference proteome</keyword>
<dbReference type="GeneID" id="10772241"/>
<dbReference type="PIRSF" id="PIRSF006421">
    <property type="entry name" value="UCP006421"/>
    <property type="match status" value="1"/>
</dbReference>
<dbReference type="EMBL" id="CP002792">
    <property type="protein sequence ID" value="AEH06121.1"/>
    <property type="molecule type" value="Genomic_DNA"/>
</dbReference>
<dbReference type="SUPFAM" id="SSF143631">
    <property type="entry name" value="ApbE-like"/>
    <property type="match status" value="1"/>
</dbReference>
<dbReference type="RefSeq" id="WP_013866307.1">
    <property type="nucleotide sequence ID" value="NC_015636.1"/>
</dbReference>
<dbReference type="Proteomes" id="UP000009296">
    <property type="component" value="Chromosome"/>
</dbReference>
<evidence type="ECO:0000256" key="1">
    <source>
        <dbReference type="HAMAP-Rule" id="MF_01079"/>
    </source>
</evidence>
<dbReference type="STRING" id="647113.Metok_0125"/>
<dbReference type="InterPro" id="IPR007183">
    <property type="entry name" value="UPF0280"/>
</dbReference>
<evidence type="ECO:0000313" key="3">
    <source>
        <dbReference type="Proteomes" id="UP000009296"/>
    </source>
</evidence>
<dbReference type="NCBIfam" id="NF003321">
    <property type="entry name" value="PRK04334.1-1"/>
    <property type="match status" value="1"/>
</dbReference>
<sequence length="247" mass="26346">MFLVNKRISIKETHITLKTDSEKFIKLAKNTIINERINLENYILKHPEFLTSYVPISVGVDAPKIVKIMARAGENADVGPMASVAGTISQMVVENAIKYGCKNIISENGGDIALRTERNIIVGLYAGTSSLSGQIGFEIKKDKALNGYGICTSSGTVGHSVSLGNADAVVVFADESSIADAAATSIGNFATGAPDEAINKCLEKAEDIDYLDGVFVVVGEYAGKIGKIPKLVKTDKKVTLGELFELM</sequence>
<dbReference type="Gene3D" id="3.10.520.10">
    <property type="entry name" value="ApbE-like domains"/>
    <property type="match status" value="1"/>
</dbReference>
<dbReference type="InterPro" id="IPR037456">
    <property type="entry name" value="MA1715-like"/>
</dbReference>
<comment type="similarity">
    <text evidence="1">Belongs to the UPF0280 family.</text>
</comment>
<name>F8AMZ8_METOI</name>